<dbReference type="Proteomes" id="UP000591626">
    <property type="component" value="Unassembled WGS sequence"/>
</dbReference>
<dbReference type="EMBL" id="JAAUVV010000011">
    <property type="protein sequence ID" value="NJJ04046.1"/>
    <property type="molecule type" value="Genomic_DNA"/>
</dbReference>
<dbReference type="InterPro" id="IPR051531">
    <property type="entry name" value="N-acetyltransferase"/>
</dbReference>
<name>A0AAP6XL01_9CORY</name>
<dbReference type="InterPro" id="IPR016181">
    <property type="entry name" value="Acyl_CoA_acyltransferase"/>
</dbReference>
<feature type="domain" description="N-acetyltransferase" evidence="1">
    <location>
        <begin position="3"/>
        <end position="158"/>
    </location>
</feature>
<dbReference type="RefSeq" id="WP_167616614.1">
    <property type="nucleotide sequence ID" value="NZ_JAAUVV010000011.1"/>
</dbReference>
<dbReference type="AlphaFoldDB" id="A0AAP6XL01"/>
<dbReference type="InterPro" id="IPR000182">
    <property type="entry name" value="GNAT_dom"/>
</dbReference>
<organism evidence="2 3">
    <name type="scientific">Corynebacterium coyleae</name>
    <dbReference type="NCBI Taxonomy" id="53374"/>
    <lineage>
        <taxon>Bacteria</taxon>
        <taxon>Bacillati</taxon>
        <taxon>Actinomycetota</taxon>
        <taxon>Actinomycetes</taxon>
        <taxon>Mycobacteriales</taxon>
        <taxon>Corynebacteriaceae</taxon>
        <taxon>Corynebacterium</taxon>
    </lineage>
</organism>
<dbReference type="SUPFAM" id="SSF55729">
    <property type="entry name" value="Acyl-CoA N-acyltransferases (Nat)"/>
    <property type="match status" value="1"/>
</dbReference>
<evidence type="ECO:0000259" key="1">
    <source>
        <dbReference type="PROSITE" id="PS51186"/>
    </source>
</evidence>
<dbReference type="Pfam" id="PF13302">
    <property type="entry name" value="Acetyltransf_3"/>
    <property type="match status" value="1"/>
</dbReference>
<sequence length="158" mass="17266">MTIELRPLRVEDATEMADVLSDRTLYTFTGGGPPSEDELARRYAIQTRGESSDGAEEWINFVVTLGAGKQPIGYVQATVPRSGGATEIAWVIGTQWQGHGYAKEAVKLLSTYLAERGITHLIAHIHPDHIASQRVAATVGLVPTGQVVDGEVRWDRRE</sequence>
<comment type="caution">
    <text evidence="2">The sequence shown here is derived from an EMBL/GenBank/DDBJ whole genome shotgun (WGS) entry which is preliminary data.</text>
</comment>
<dbReference type="Gene3D" id="3.40.630.30">
    <property type="match status" value="1"/>
</dbReference>
<proteinExistence type="predicted"/>
<evidence type="ECO:0000313" key="3">
    <source>
        <dbReference type="Proteomes" id="UP000591626"/>
    </source>
</evidence>
<dbReference type="GO" id="GO:0016747">
    <property type="term" value="F:acyltransferase activity, transferring groups other than amino-acyl groups"/>
    <property type="evidence" value="ECO:0007669"/>
    <property type="project" value="InterPro"/>
</dbReference>
<evidence type="ECO:0000313" key="2">
    <source>
        <dbReference type="EMBL" id="NJJ04046.1"/>
    </source>
</evidence>
<reference evidence="2 3" key="1">
    <citation type="submission" date="2020-03" db="EMBL/GenBank/DDBJ databases">
        <title>Draft genome sequences of bacterial isolates from the female urobiome.</title>
        <authorList>
            <person name="Miller-Ensminger T."/>
            <person name="Wolfe A.J."/>
            <person name="Putonti C."/>
        </authorList>
    </citation>
    <scope>NUCLEOTIDE SEQUENCE [LARGE SCALE GENOMIC DNA]</scope>
    <source>
        <strain evidence="2 3">UMB8490</strain>
    </source>
</reference>
<gene>
    <name evidence="2" type="ORF">HC138_06745</name>
</gene>
<protein>
    <submittedName>
        <fullName evidence="2">GNAT family N-acetyltransferase</fullName>
    </submittedName>
</protein>
<dbReference type="PANTHER" id="PTHR43792">
    <property type="entry name" value="GNAT FAMILY, PUTATIVE (AFU_ORTHOLOGUE AFUA_3G00765)-RELATED-RELATED"/>
    <property type="match status" value="1"/>
</dbReference>
<dbReference type="PROSITE" id="PS51186">
    <property type="entry name" value="GNAT"/>
    <property type="match status" value="1"/>
</dbReference>
<accession>A0AAP6XL01</accession>